<keyword evidence="10" id="KW-1185">Reference proteome</keyword>
<dbReference type="PROSITE" id="PS50920">
    <property type="entry name" value="SOLCAR"/>
    <property type="match status" value="1"/>
</dbReference>
<evidence type="ECO:0000256" key="1">
    <source>
        <dbReference type="ARBA" id="ARBA00004141"/>
    </source>
</evidence>
<comment type="similarity">
    <text evidence="6">Belongs to the mitochondrial carrier (TC 2.A.29) family.</text>
</comment>
<evidence type="ECO:0000256" key="7">
    <source>
        <dbReference type="SAM" id="MobiDB-lite"/>
    </source>
</evidence>
<keyword evidence="2 5" id="KW-0812">Transmembrane</keyword>
<dbReference type="Pfam" id="PF00153">
    <property type="entry name" value="Mito_carr"/>
    <property type="match status" value="1"/>
</dbReference>
<feature type="transmembrane region" description="Helical" evidence="8">
    <location>
        <begin position="30"/>
        <end position="53"/>
    </location>
</feature>
<name>A0AAD1UL31_EUPCR</name>
<organism evidence="9 10">
    <name type="scientific">Euplotes crassus</name>
    <dbReference type="NCBI Taxonomy" id="5936"/>
    <lineage>
        <taxon>Eukaryota</taxon>
        <taxon>Sar</taxon>
        <taxon>Alveolata</taxon>
        <taxon>Ciliophora</taxon>
        <taxon>Intramacronucleata</taxon>
        <taxon>Spirotrichea</taxon>
        <taxon>Hypotrichia</taxon>
        <taxon>Euplotida</taxon>
        <taxon>Euplotidae</taxon>
        <taxon>Moneuplotes</taxon>
    </lineage>
</organism>
<accession>A0AAD1UL31</accession>
<dbReference type="SUPFAM" id="SSF103506">
    <property type="entry name" value="Mitochondrial carrier"/>
    <property type="match status" value="1"/>
</dbReference>
<keyword evidence="6" id="KW-0813">Transport</keyword>
<evidence type="ECO:0000256" key="3">
    <source>
        <dbReference type="ARBA" id="ARBA00022737"/>
    </source>
</evidence>
<evidence type="ECO:0000256" key="5">
    <source>
        <dbReference type="PROSITE-ProRule" id="PRU00282"/>
    </source>
</evidence>
<evidence type="ECO:0000256" key="6">
    <source>
        <dbReference type="RuleBase" id="RU000488"/>
    </source>
</evidence>
<protein>
    <submittedName>
        <fullName evidence="9">Uncharacterized protein</fullName>
    </submittedName>
</protein>
<dbReference type="PANTHER" id="PTHR24089">
    <property type="entry name" value="SOLUTE CARRIER FAMILY 25"/>
    <property type="match status" value="1"/>
</dbReference>
<feature type="compositionally biased region" description="Acidic residues" evidence="7">
    <location>
        <begin position="356"/>
        <end position="366"/>
    </location>
</feature>
<dbReference type="InterPro" id="IPR018108">
    <property type="entry name" value="MCP_transmembrane"/>
</dbReference>
<gene>
    <name evidence="9" type="ORF">ECRASSUSDP1_LOCUS12103</name>
</gene>
<dbReference type="Gene3D" id="1.50.40.10">
    <property type="entry name" value="Mitochondrial carrier domain"/>
    <property type="match status" value="1"/>
</dbReference>
<dbReference type="InterPro" id="IPR023395">
    <property type="entry name" value="MCP_dom_sf"/>
</dbReference>
<evidence type="ECO:0000256" key="2">
    <source>
        <dbReference type="ARBA" id="ARBA00022692"/>
    </source>
</evidence>
<evidence type="ECO:0000313" key="9">
    <source>
        <dbReference type="EMBL" id="CAI2370784.1"/>
    </source>
</evidence>
<feature type="repeat" description="Solcar" evidence="5">
    <location>
        <begin position="234"/>
        <end position="331"/>
    </location>
</feature>
<comment type="subcellular location">
    <subcellularLocation>
        <location evidence="1">Membrane</location>
        <topology evidence="1">Multi-pass membrane protein</topology>
    </subcellularLocation>
</comment>
<feature type="region of interest" description="Disordered" evidence="7">
    <location>
        <begin position="354"/>
        <end position="374"/>
    </location>
</feature>
<proteinExistence type="inferred from homology"/>
<evidence type="ECO:0000256" key="8">
    <source>
        <dbReference type="SAM" id="Phobius"/>
    </source>
</evidence>
<dbReference type="AlphaFoldDB" id="A0AAD1UL31"/>
<keyword evidence="8" id="KW-1133">Transmembrane helix</keyword>
<sequence>MLQDPQDIENAQSFQDLFSEYMAKIQKRKAISMGFASGVISLLTSPLLTLGMIKQLSIPNGYYKTYNDFKSTKAQGSFQRVKNDSQGAGNAAKYGARRVDLPYKPINVNTYMEATHALMRQGLTSFFKGNGIRCLHMCLFQYIRTDLSLRIDQMYGQDKEHENYVLNLLKNAPLLKEFLVASAADFVLHPLHCAEARFVLQHRSMNFCVYPTLFSFFKSSYGEMWRGILLHAPKNMLLALTGVSFINSSNWIMYCIPFLVYPFLTIQRRIECQSIKKGMLQTKYRGFFSGMYQILKNEGPLSLYRGFPAFFLATTLWMLCVPSISNWYMENSPWANQETRDIKFRDEMDPARRYEEYEDDDIDDEDLRAAAKSQ</sequence>
<dbReference type="Proteomes" id="UP001295684">
    <property type="component" value="Unassembled WGS sequence"/>
</dbReference>
<dbReference type="GO" id="GO:0016020">
    <property type="term" value="C:membrane"/>
    <property type="evidence" value="ECO:0007669"/>
    <property type="project" value="UniProtKB-SubCell"/>
</dbReference>
<evidence type="ECO:0000256" key="4">
    <source>
        <dbReference type="ARBA" id="ARBA00023136"/>
    </source>
</evidence>
<evidence type="ECO:0000313" key="10">
    <source>
        <dbReference type="Proteomes" id="UP001295684"/>
    </source>
</evidence>
<comment type="caution">
    <text evidence="9">The sequence shown here is derived from an EMBL/GenBank/DDBJ whole genome shotgun (WGS) entry which is preliminary data.</text>
</comment>
<keyword evidence="4 5" id="KW-0472">Membrane</keyword>
<reference evidence="9" key="1">
    <citation type="submission" date="2023-07" db="EMBL/GenBank/DDBJ databases">
        <authorList>
            <consortium name="AG Swart"/>
            <person name="Singh M."/>
            <person name="Singh A."/>
            <person name="Seah K."/>
            <person name="Emmerich C."/>
        </authorList>
    </citation>
    <scope>NUCLEOTIDE SEQUENCE</scope>
    <source>
        <strain evidence="9">DP1</strain>
    </source>
</reference>
<dbReference type="EMBL" id="CAMPGE010011993">
    <property type="protein sequence ID" value="CAI2370784.1"/>
    <property type="molecule type" value="Genomic_DNA"/>
</dbReference>
<keyword evidence="3" id="KW-0677">Repeat</keyword>